<dbReference type="EMBL" id="JANIIK010000110">
    <property type="protein sequence ID" value="KAJ3596596.1"/>
    <property type="molecule type" value="Genomic_DNA"/>
</dbReference>
<reference evidence="1" key="1">
    <citation type="submission" date="2022-07" db="EMBL/GenBank/DDBJ databases">
        <title>Chromosome-level genome of Muraenolepis orangiensis.</title>
        <authorList>
            <person name="Kim J."/>
        </authorList>
    </citation>
    <scope>NUCLEOTIDE SEQUENCE</scope>
    <source>
        <strain evidence="1">KU_S4_2022</strain>
        <tissue evidence="1">Muscle</tissue>
    </source>
</reference>
<organism evidence="1 2">
    <name type="scientific">Muraenolepis orangiensis</name>
    <name type="common">Patagonian moray cod</name>
    <dbReference type="NCBI Taxonomy" id="630683"/>
    <lineage>
        <taxon>Eukaryota</taxon>
        <taxon>Metazoa</taxon>
        <taxon>Chordata</taxon>
        <taxon>Craniata</taxon>
        <taxon>Vertebrata</taxon>
        <taxon>Euteleostomi</taxon>
        <taxon>Actinopterygii</taxon>
        <taxon>Neopterygii</taxon>
        <taxon>Teleostei</taxon>
        <taxon>Neoteleostei</taxon>
        <taxon>Acanthomorphata</taxon>
        <taxon>Zeiogadaria</taxon>
        <taxon>Gadariae</taxon>
        <taxon>Gadiformes</taxon>
        <taxon>Muraenolepidoidei</taxon>
        <taxon>Muraenolepididae</taxon>
        <taxon>Muraenolepis</taxon>
    </lineage>
</organism>
<evidence type="ECO:0000313" key="2">
    <source>
        <dbReference type="Proteomes" id="UP001148018"/>
    </source>
</evidence>
<dbReference type="Proteomes" id="UP001148018">
    <property type="component" value="Unassembled WGS sequence"/>
</dbReference>
<proteinExistence type="predicted"/>
<evidence type="ECO:0000313" key="1">
    <source>
        <dbReference type="EMBL" id="KAJ3596596.1"/>
    </source>
</evidence>
<keyword evidence="2" id="KW-1185">Reference proteome</keyword>
<name>A0A9Q0DZI5_9TELE</name>
<gene>
    <name evidence="1" type="ORF">NHX12_003001</name>
</gene>
<protein>
    <submittedName>
        <fullName evidence="1">Uncharacterized protein</fullName>
    </submittedName>
</protein>
<comment type="caution">
    <text evidence="1">The sequence shown here is derived from an EMBL/GenBank/DDBJ whole genome shotgun (WGS) entry which is preliminary data.</text>
</comment>
<dbReference type="AlphaFoldDB" id="A0A9Q0DZI5"/>
<accession>A0A9Q0DZI5</accession>
<sequence>MVTLPSTSLHLHGADRPCSSPPHYGFSDMVSPVLPGGVGALQRISAGLTMRGFHCLALPSTTEPYT</sequence>